<evidence type="ECO:0000313" key="2">
    <source>
        <dbReference type="EMBL" id="PJL28292.1"/>
    </source>
</evidence>
<feature type="region of interest" description="Disordered" evidence="1">
    <location>
        <begin position="1"/>
        <end position="70"/>
    </location>
</feature>
<sequence>MNNTPQQNQNNRSNTAADAKQTPPQGQVDGDEPGGNVDAPGQQQQQDNKDREPPKPGQEQKGDAASNLRR</sequence>
<feature type="compositionally biased region" description="Basic and acidic residues" evidence="1">
    <location>
        <begin position="47"/>
        <end position="62"/>
    </location>
</feature>
<gene>
    <name evidence="2" type="ORF">B9Y64_13810</name>
</gene>
<dbReference type="Proteomes" id="UP000230167">
    <property type="component" value="Unassembled WGS sequence"/>
</dbReference>
<feature type="compositionally biased region" description="Polar residues" evidence="1">
    <location>
        <begin position="1"/>
        <end position="16"/>
    </location>
</feature>
<name>A0A2J0UB52_STEMA</name>
<evidence type="ECO:0000256" key="1">
    <source>
        <dbReference type="SAM" id="MobiDB-lite"/>
    </source>
</evidence>
<organism evidence="2 3">
    <name type="scientific">Stenotrophomonas maltophilia</name>
    <name type="common">Pseudomonas maltophilia</name>
    <name type="synonym">Xanthomonas maltophilia</name>
    <dbReference type="NCBI Taxonomy" id="40324"/>
    <lineage>
        <taxon>Bacteria</taxon>
        <taxon>Pseudomonadati</taxon>
        <taxon>Pseudomonadota</taxon>
        <taxon>Gammaproteobacteria</taxon>
        <taxon>Lysobacterales</taxon>
        <taxon>Lysobacteraceae</taxon>
        <taxon>Stenotrophomonas</taxon>
        <taxon>Stenotrophomonas maltophilia group</taxon>
    </lineage>
</organism>
<dbReference type="EMBL" id="NEQV01000004">
    <property type="protein sequence ID" value="PJL28292.1"/>
    <property type="molecule type" value="Genomic_DNA"/>
</dbReference>
<evidence type="ECO:0000313" key="3">
    <source>
        <dbReference type="Proteomes" id="UP000230167"/>
    </source>
</evidence>
<dbReference type="RefSeq" id="WP_100441202.1">
    <property type="nucleotide sequence ID" value="NZ_CBCPIZ010000056.1"/>
</dbReference>
<reference evidence="2 3" key="1">
    <citation type="journal article" date="2017" name="Front. Microbiol.">
        <title>Double-Face Meets the Bacterial World: The Opportunistic Pathogen Stenotrophomonas maltophilia.</title>
        <authorList>
            <person name="Lira F."/>
            <person name="Berg G."/>
            <person name="Martinez J.L."/>
        </authorList>
    </citation>
    <scope>NUCLEOTIDE SEQUENCE [LARGE SCALE GENOMIC DNA]</scope>
    <source>
        <strain evidence="2 3">EA1</strain>
    </source>
</reference>
<protein>
    <submittedName>
        <fullName evidence="2">Uncharacterized protein</fullName>
    </submittedName>
</protein>
<comment type="caution">
    <text evidence="2">The sequence shown here is derived from an EMBL/GenBank/DDBJ whole genome shotgun (WGS) entry which is preliminary data.</text>
</comment>
<accession>A0A2J0UB52</accession>
<proteinExistence type="predicted"/>
<dbReference type="AlphaFoldDB" id="A0A2J0UB52"/>